<dbReference type="CDD" id="cd00063">
    <property type="entry name" value="FN3"/>
    <property type="match status" value="1"/>
</dbReference>
<reference evidence="11 12" key="1">
    <citation type="submission" date="2019-03" db="EMBL/GenBank/DDBJ databases">
        <authorList>
            <person name="Kim M.K.M."/>
        </authorList>
    </citation>
    <scope>NUCLEOTIDE SEQUENCE [LARGE SCALE GENOMIC DNA]</scope>
    <source>
        <strain evidence="11 12">17J68-15</strain>
    </source>
</reference>
<evidence type="ECO:0000256" key="2">
    <source>
        <dbReference type="ARBA" id="ARBA00022670"/>
    </source>
</evidence>
<comment type="caution">
    <text evidence="11">The sequence shown here is derived from an EMBL/GenBank/DDBJ whole genome shotgun (WGS) entry which is preliminary data.</text>
</comment>
<dbReference type="SUPFAM" id="SSF89260">
    <property type="entry name" value="Collagen-binding domain"/>
    <property type="match status" value="2"/>
</dbReference>
<dbReference type="GO" id="GO:0046872">
    <property type="term" value="F:metal ion binding"/>
    <property type="evidence" value="ECO:0007669"/>
    <property type="project" value="UniProtKB-KW"/>
</dbReference>
<keyword evidence="12" id="KW-1185">Reference proteome</keyword>
<dbReference type="Gene3D" id="2.60.120.380">
    <property type="match status" value="2"/>
</dbReference>
<dbReference type="InterPro" id="IPR013783">
    <property type="entry name" value="Ig-like_fold"/>
</dbReference>
<dbReference type="SUPFAM" id="SSF49265">
    <property type="entry name" value="Fibronectin type III"/>
    <property type="match status" value="1"/>
</dbReference>
<accession>A0A4R4DXH4</accession>
<dbReference type="InterPro" id="IPR036116">
    <property type="entry name" value="FN3_sf"/>
</dbReference>
<keyword evidence="3" id="KW-0479">Metal-binding</keyword>
<dbReference type="Pfam" id="PF00041">
    <property type="entry name" value="fn3"/>
    <property type="match status" value="1"/>
</dbReference>
<proteinExistence type="inferred from homology"/>
<gene>
    <name evidence="11" type="ORF">E0486_15300</name>
</gene>
<dbReference type="OrthoDB" id="9792152at2"/>
<evidence type="ECO:0000256" key="7">
    <source>
        <dbReference type="ARBA" id="ARBA00023049"/>
    </source>
</evidence>
<feature type="domain" description="Fibronectin type-III" evidence="10">
    <location>
        <begin position="341"/>
        <end position="429"/>
    </location>
</feature>
<comment type="similarity">
    <text evidence="1">Belongs to the peptidase M43B family.</text>
</comment>
<dbReference type="Pfam" id="PF04151">
    <property type="entry name" value="PPC"/>
    <property type="match status" value="2"/>
</dbReference>
<evidence type="ECO:0000256" key="4">
    <source>
        <dbReference type="ARBA" id="ARBA00022729"/>
    </source>
</evidence>
<dbReference type="Gene3D" id="2.60.40.10">
    <property type="entry name" value="Immunoglobulins"/>
    <property type="match status" value="1"/>
</dbReference>
<evidence type="ECO:0000256" key="9">
    <source>
        <dbReference type="SAM" id="SignalP"/>
    </source>
</evidence>
<keyword evidence="4 9" id="KW-0732">Signal</keyword>
<name>A0A4R4DXH4_9BACT</name>
<feature type="signal peptide" evidence="9">
    <location>
        <begin position="1"/>
        <end position="19"/>
    </location>
</feature>
<dbReference type="RefSeq" id="WP_131853340.1">
    <property type="nucleotide sequence ID" value="NZ_SKFH01000033.1"/>
</dbReference>
<keyword evidence="5" id="KW-0378">Hydrolase</keyword>
<dbReference type="SUPFAM" id="SSF55486">
    <property type="entry name" value="Metalloproteases ('zincins'), catalytic domain"/>
    <property type="match status" value="1"/>
</dbReference>
<dbReference type="NCBIfam" id="TIGR04183">
    <property type="entry name" value="Por_Secre_tail"/>
    <property type="match status" value="1"/>
</dbReference>
<dbReference type="InterPro" id="IPR024079">
    <property type="entry name" value="MetalloPept_cat_dom_sf"/>
</dbReference>
<sequence>MKKRLLVLGALALGLAAGAQQQRRCGSFQHFQQQMARNPEMARNQQAIEQFTQEAAARPQANSTLRGTPVYNIPVVVHVLWNTSAQNISDAQILSQIDVLNKDYQLNNADTGLVPAAFKSLVADCRVSFCMAQRDPAGNASTGILRKQTTKTSFSADTDDAKSNSTGGDNAWDRNSYLNLWVVPSITSGGQGGILGYAQFPGGAAATDGVVIGYNYFGTTGAVSAPFNKGRTATHEVGHWLNLRHIWGDEAACAADDLVGDTPLQGAENYGCPTFPHTDACSGGNGVMYMNYMDYVDDACMMMFSNGQKTRMYGVLQTGGARASLASSLGCQAPSGGTCAAPAGLTASSITTTSATISWGAVSGAASYAVDYKATSSGTWIAISTAQTTTSASLSGLTAGTSYDYRVRTNCSASNSAYTSAQFTTTSGGTGCGTAYEPNESLAAAAAVATNTALSAAITTTTDQDWFKVTLASASNFNISLSGLAGDYDLVLYNSAGTQLAISQNGGTTSESITTSNSAAGTYYVKVFGYNGAMSATCYSLNIGATVVTAPTCPGTYDNSTNGTTSGAAQIPFNTDVKGTIGSSTDVDYYKFVITTGGSITLTLGTLPADYDLRLYNSAGTQLAVSQNGSTTSESISYTAAAGTYYAYVFGYSGANNATTCYTLKVALGTATRQADPAISGKVKLDVFPNPVAQTLNVSAQGLEGRAQLRVIDMNGRPVLQQGLLRSSTTIGVQALARGVYSVQVIGADGTVIGQTRFVKQ</sequence>
<evidence type="ECO:0000256" key="3">
    <source>
        <dbReference type="ARBA" id="ARBA00022723"/>
    </source>
</evidence>
<dbReference type="InterPro" id="IPR008754">
    <property type="entry name" value="Peptidase_M43"/>
</dbReference>
<keyword evidence="7" id="KW-0482">Metalloprotease</keyword>
<dbReference type="CDD" id="cd04275">
    <property type="entry name" value="ZnMc_pappalysin_like"/>
    <property type="match status" value="1"/>
</dbReference>
<keyword evidence="8" id="KW-1015">Disulfide bond</keyword>
<dbReference type="PROSITE" id="PS50853">
    <property type="entry name" value="FN3"/>
    <property type="match status" value="1"/>
</dbReference>
<dbReference type="GO" id="GO:0008237">
    <property type="term" value="F:metallopeptidase activity"/>
    <property type="evidence" value="ECO:0007669"/>
    <property type="project" value="UniProtKB-KW"/>
</dbReference>
<evidence type="ECO:0000256" key="6">
    <source>
        <dbReference type="ARBA" id="ARBA00022833"/>
    </source>
</evidence>
<evidence type="ECO:0000313" key="12">
    <source>
        <dbReference type="Proteomes" id="UP000295164"/>
    </source>
</evidence>
<dbReference type="PANTHER" id="PTHR47466:SF1">
    <property type="entry name" value="METALLOPROTEASE MEP1 (AFU_ORTHOLOGUE AFUA_1G07730)-RELATED"/>
    <property type="match status" value="1"/>
</dbReference>
<dbReference type="Proteomes" id="UP000295164">
    <property type="component" value="Unassembled WGS sequence"/>
</dbReference>
<dbReference type="Pfam" id="PF18962">
    <property type="entry name" value="Por_Secre_tail"/>
    <property type="match status" value="1"/>
</dbReference>
<keyword evidence="6" id="KW-0862">Zinc</keyword>
<dbReference type="Gene3D" id="3.40.390.10">
    <property type="entry name" value="Collagenase (Catalytic Domain)"/>
    <property type="match status" value="1"/>
</dbReference>
<dbReference type="EMBL" id="SKFH01000033">
    <property type="protein sequence ID" value="TCZ67725.1"/>
    <property type="molecule type" value="Genomic_DNA"/>
</dbReference>
<dbReference type="PANTHER" id="PTHR47466">
    <property type="match status" value="1"/>
</dbReference>
<keyword evidence="2" id="KW-0645">Protease</keyword>
<evidence type="ECO:0000256" key="5">
    <source>
        <dbReference type="ARBA" id="ARBA00022801"/>
    </source>
</evidence>
<organism evidence="11 12">
    <name type="scientific">Flaviaesturariibacter aridisoli</name>
    <dbReference type="NCBI Taxonomy" id="2545761"/>
    <lineage>
        <taxon>Bacteria</taxon>
        <taxon>Pseudomonadati</taxon>
        <taxon>Bacteroidota</taxon>
        <taxon>Chitinophagia</taxon>
        <taxon>Chitinophagales</taxon>
        <taxon>Chitinophagaceae</taxon>
        <taxon>Flaviaestuariibacter</taxon>
    </lineage>
</organism>
<evidence type="ECO:0000256" key="1">
    <source>
        <dbReference type="ARBA" id="ARBA00008721"/>
    </source>
</evidence>
<dbReference type="SMART" id="SM00060">
    <property type="entry name" value="FN3"/>
    <property type="match status" value="1"/>
</dbReference>
<dbReference type="InterPro" id="IPR007280">
    <property type="entry name" value="Peptidase_C_arc/bac"/>
</dbReference>
<protein>
    <submittedName>
        <fullName evidence="11">T9SS type A sorting domain-containing protein</fullName>
    </submittedName>
</protein>
<evidence type="ECO:0000313" key="11">
    <source>
        <dbReference type="EMBL" id="TCZ67725.1"/>
    </source>
</evidence>
<dbReference type="GO" id="GO:0006508">
    <property type="term" value="P:proteolysis"/>
    <property type="evidence" value="ECO:0007669"/>
    <property type="project" value="UniProtKB-KW"/>
</dbReference>
<dbReference type="Pfam" id="PF05572">
    <property type="entry name" value="Peptidase_M43"/>
    <property type="match status" value="1"/>
</dbReference>
<dbReference type="InterPro" id="IPR003961">
    <property type="entry name" value="FN3_dom"/>
</dbReference>
<evidence type="ECO:0000259" key="10">
    <source>
        <dbReference type="PROSITE" id="PS50853"/>
    </source>
</evidence>
<dbReference type="AlphaFoldDB" id="A0A4R4DXH4"/>
<feature type="chain" id="PRO_5020443733" evidence="9">
    <location>
        <begin position="20"/>
        <end position="761"/>
    </location>
</feature>
<evidence type="ECO:0000256" key="8">
    <source>
        <dbReference type="ARBA" id="ARBA00023157"/>
    </source>
</evidence>
<dbReference type="InterPro" id="IPR026444">
    <property type="entry name" value="Secre_tail"/>
</dbReference>